<dbReference type="PROSITE" id="PS51272">
    <property type="entry name" value="SLH"/>
    <property type="match status" value="3"/>
</dbReference>
<dbReference type="Proteomes" id="UP000005435">
    <property type="component" value="Chromosome"/>
</dbReference>
<dbReference type="AlphaFoldDB" id="G8M359"/>
<dbReference type="Gene3D" id="2.60.40.2360">
    <property type="entry name" value="Intracellular proteinase inhibitor BsuPI"/>
    <property type="match status" value="4"/>
</dbReference>
<reference evidence="5 6" key="2">
    <citation type="journal article" date="2012" name="Stand. Genomic Sci.">
        <title>Complete Genome Sequence of Clostridium clariflavum DSM 19732.</title>
        <authorList>
            <person name="Izquierdo J.A."/>
            <person name="Goodwin L."/>
            <person name="Davenport K.W."/>
            <person name="Teshima H."/>
            <person name="Bruce D."/>
            <person name="Detter C."/>
            <person name="Tapia R."/>
            <person name="Han S."/>
            <person name="Land M."/>
            <person name="Hauser L."/>
            <person name="Jeffries C.D."/>
            <person name="Han J."/>
            <person name="Pitluck S."/>
            <person name="Nolan M."/>
            <person name="Chen A."/>
            <person name="Huntemann M."/>
            <person name="Mavromatis K."/>
            <person name="Mikhailova N."/>
            <person name="Liolios K."/>
            <person name="Woyke T."/>
            <person name="Lynd L.R."/>
        </authorList>
    </citation>
    <scope>NUCLEOTIDE SEQUENCE [LARGE SCALE GENOMIC DNA]</scope>
    <source>
        <strain evidence="6">DSM 19732 / NBRC 101661 / EBR45</strain>
    </source>
</reference>
<name>G8M359_ACECE</name>
<dbReference type="eggNOG" id="COG1404">
    <property type="taxonomic scope" value="Bacteria"/>
</dbReference>
<dbReference type="EMBL" id="CP003065">
    <property type="protein sequence ID" value="AEV70379.1"/>
    <property type="molecule type" value="Genomic_DNA"/>
</dbReference>
<keyword evidence="1" id="KW-0677">Repeat</keyword>
<sequence precursor="true">MKRFLLVFTAMAFLLANTTVMAETKSEKELRTTEKIEFTDISNHWAKDVIVKMSDKGLIKGFGNGKFLPDENMRRSEFAAVLHKILDIELNYIKAPDINEFFDDVKKDEWFASQLYDLASLNIIDDREKFRPDDKITREEMVNYLINGYNYKSGMTIYEFDESTDFSDDEDIDIRYKNAVKKATKLGFIRGREKNVFAPKGKATRAEALVVLEKLLDNLEKIKNELKEDKQKQVVVETDYEKSDKSFKMKLKITNNTNKNITINHTSGQKFDFKLLDENKEILYTWSMDKMFIAALTDTIIEAGKSIEFSDELDMENFGDIVNKAKYLQAFIVGTSEDFKIDDRGYEKEIKEEPVEKEKQVVVETDYEKNEKVFRMKLKITNNTDKSITIQTSGQKYDFKLLDEKKNVLYIWSADKIFIMMLMDMVIEAGESVEFIEELDMESFGDIVNKAKYLQGFIVGTSEDFKIDDRGYEKEIKKGSDEKEKQVVVETDYEKSDKSFKMKLKITNNTDKSITIQTSGQKYDFKLLDEKKNVLYTWSADKIFIMMLMDMVIEAGESVEFIEELDMESFGDIVNKAKYLQGFIAGTSEDFKIDDRGYEKKIKKGSAEKEKQVFVETDYEKGDKSFKMKLKITNNTDKNITIQTSGQKYDFKLLDGNKKVLYTWSADRAFIEILMNTVIEAGKSVEFTEELDMASFKDIVNKAKYLQGFITGTSEDFKINKDGYEKEIK</sequence>
<accession>G8M359</accession>
<dbReference type="PANTHER" id="PTHR43308">
    <property type="entry name" value="OUTER MEMBRANE PROTEIN ALPHA-RELATED"/>
    <property type="match status" value="1"/>
</dbReference>
<dbReference type="KEGG" id="ccl:Clocl_3939"/>
<feature type="domain" description="SLH" evidence="4">
    <location>
        <begin position="98"/>
        <end position="159"/>
    </location>
</feature>
<proteinExistence type="predicted"/>
<feature type="domain" description="SLH" evidence="4">
    <location>
        <begin position="163"/>
        <end position="226"/>
    </location>
</feature>
<dbReference type="STRING" id="720554.Clocl_3939"/>
<dbReference type="RefSeq" id="WP_014256879.1">
    <property type="nucleotide sequence ID" value="NC_016627.1"/>
</dbReference>
<protein>
    <submittedName>
        <fullName evidence="5">Putative S-layer protein</fullName>
    </submittedName>
</protein>
<keyword evidence="6" id="KW-1185">Reference proteome</keyword>
<dbReference type="InterPro" id="IPR001119">
    <property type="entry name" value="SLH_dom"/>
</dbReference>
<evidence type="ECO:0000256" key="3">
    <source>
        <dbReference type="SAM" id="SignalP"/>
    </source>
</evidence>
<evidence type="ECO:0000259" key="4">
    <source>
        <dbReference type="PROSITE" id="PS51272"/>
    </source>
</evidence>
<evidence type="ECO:0000256" key="1">
    <source>
        <dbReference type="ARBA" id="ARBA00022737"/>
    </source>
</evidence>
<dbReference type="Pfam" id="PF00395">
    <property type="entry name" value="SLH"/>
    <property type="match status" value="3"/>
</dbReference>
<feature type="domain" description="SLH" evidence="4">
    <location>
        <begin position="33"/>
        <end position="96"/>
    </location>
</feature>
<reference evidence="6" key="1">
    <citation type="submission" date="2011-12" db="EMBL/GenBank/DDBJ databases">
        <title>Complete sequence of Clostridium clariflavum DSM 19732.</title>
        <authorList>
            <consortium name="US DOE Joint Genome Institute"/>
            <person name="Lucas S."/>
            <person name="Han J."/>
            <person name="Lapidus A."/>
            <person name="Cheng J.-F."/>
            <person name="Goodwin L."/>
            <person name="Pitluck S."/>
            <person name="Peters L."/>
            <person name="Teshima H."/>
            <person name="Detter J.C."/>
            <person name="Han C."/>
            <person name="Tapia R."/>
            <person name="Land M."/>
            <person name="Hauser L."/>
            <person name="Kyrpides N."/>
            <person name="Ivanova N."/>
            <person name="Pagani I."/>
            <person name="Kitzmiller T."/>
            <person name="Lynd L."/>
            <person name="Izquierdo J."/>
            <person name="Woyke T."/>
        </authorList>
    </citation>
    <scope>NUCLEOTIDE SEQUENCE [LARGE SCALE GENOMIC DNA]</scope>
    <source>
        <strain evidence="6">DSM 19732 / NBRC 101661 / EBR45</strain>
    </source>
</reference>
<evidence type="ECO:0000256" key="2">
    <source>
        <dbReference type="SAM" id="Coils"/>
    </source>
</evidence>
<feature type="coiled-coil region" evidence="2">
    <location>
        <begin position="205"/>
        <end position="236"/>
    </location>
</feature>
<feature type="chain" id="PRO_5003511003" evidence="3">
    <location>
        <begin position="23"/>
        <end position="729"/>
    </location>
</feature>
<dbReference type="InterPro" id="IPR020481">
    <property type="entry name" value="Intracell_prot_inh_BsuPI"/>
</dbReference>
<dbReference type="InterPro" id="IPR051465">
    <property type="entry name" value="Cell_Envelope_Struct_Comp"/>
</dbReference>
<organism evidence="5 6">
    <name type="scientific">Acetivibrio clariflavus (strain DSM 19732 / NBRC 101661 / EBR45)</name>
    <name type="common">Clostridium clariflavum</name>
    <dbReference type="NCBI Taxonomy" id="720554"/>
    <lineage>
        <taxon>Bacteria</taxon>
        <taxon>Bacillati</taxon>
        <taxon>Bacillota</taxon>
        <taxon>Clostridia</taxon>
        <taxon>Eubacteriales</taxon>
        <taxon>Oscillospiraceae</taxon>
        <taxon>Acetivibrio</taxon>
    </lineage>
</organism>
<dbReference type="OrthoDB" id="2727970at2"/>
<dbReference type="InterPro" id="IPR038144">
    <property type="entry name" value="IPI"/>
</dbReference>
<evidence type="ECO:0000313" key="5">
    <source>
        <dbReference type="EMBL" id="AEV70379.1"/>
    </source>
</evidence>
<dbReference type="HOGENOM" id="CLU_465981_0_0_9"/>
<keyword evidence="2" id="KW-0175">Coiled coil</keyword>
<feature type="signal peptide" evidence="3">
    <location>
        <begin position="1"/>
        <end position="22"/>
    </location>
</feature>
<keyword evidence="3" id="KW-0732">Signal</keyword>
<evidence type="ECO:0000313" key="6">
    <source>
        <dbReference type="Proteomes" id="UP000005435"/>
    </source>
</evidence>
<gene>
    <name evidence="5" type="ordered locus">Clocl_3939</name>
</gene>
<dbReference type="Pfam" id="PF12690">
    <property type="entry name" value="BsuPI"/>
    <property type="match status" value="4"/>
</dbReference>